<keyword evidence="2" id="KW-0614">Plasmid</keyword>
<dbReference type="AlphaFoldDB" id="A0AAN0SQE0"/>
<proteinExistence type="predicted"/>
<name>A0AAN0SQE0_BACCE</name>
<evidence type="ECO:0000313" key="2">
    <source>
        <dbReference type="EMBL" id="AJI08440.1"/>
    </source>
</evidence>
<organism evidence="2 3">
    <name type="scientific">Bacillus cereus 03BB108</name>
    <dbReference type="NCBI Taxonomy" id="451709"/>
    <lineage>
        <taxon>Bacteria</taxon>
        <taxon>Bacillati</taxon>
        <taxon>Bacillota</taxon>
        <taxon>Bacilli</taxon>
        <taxon>Bacillales</taxon>
        <taxon>Bacillaceae</taxon>
        <taxon>Bacillus</taxon>
        <taxon>Bacillus cereus group</taxon>
    </lineage>
</organism>
<dbReference type="RefSeq" id="WP_001996181.1">
    <property type="nucleotide sequence ID" value="NZ_CP009636.1"/>
</dbReference>
<evidence type="ECO:0000256" key="1">
    <source>
        <dbReference type="SAM" id="MobiDB-lite"/>
    </source>
</evidence>
<protein>
    <submittedName>
        <fullName evidence="2">Uncharacterized protein</fullName>
    </submittedName>
</protein>
<geneLocation type="plasmid" evidence="2 3">
    <name>pBFI_2</name>
</geneLocation>
<reference evidence="2 3" key="1">
    <citation type="journal article" date="2015" name="Genome Announc.">
        <title>Complete genome sequences for 35 biothreat assay-relevant bacillus species.</title>
        <authorList>
            <person name="Johnson S.L."/>
            <person name="Daligault H.E."/>
            <person name="Davenport K.W."/>
            <person name="Jaissle J."/>
            <person name="Frey K.G."/>
            <person name="Ladner J.T."/>
            <person name="Broomall S.M."/>
            <person name="Bishop-Lilly K.A."/>
            <person name="Bruce D.C."/>
            <person name="Gibbons H.S."/>
            <person name="Coyne S.R."/>
            <person name="Lo C.C."/>
            <person name="Meincke L."/>
            <person name="Munk A.C."/>
            <person name="Koroleva G.I."/>
            <person name="Rosenzweig C.N."/>
            <person name="Palacios G.F."/>
            <person name="Redden C.L."/>
            <person name="Minogue T.D."/>
            <person name="Chain P.S."/>
        </authorList>
    </citation>
    <scope>NUCLEOTIDE SEQUENCE [LARGE SCALE GENOMIC DNA]</scope>
    <source>
        <strain evidence="2 3">03BB108</strain>
    </source>
</reference>
<sequence>MDITEIFNYLNNLLHDPIQEGLKIYFVGLAYKLLDKNEDHPNKRTVNACKLNDGSKDK</sequence>
<gene>
    <name evidence="2" type="ORF">AK40_5995</name>
</gene>
<feature type="region of interest" description="Disordered" evidence="1">
    <location>
        <begin position="39"/>
        <end position="58"/>
    </location>
</feature>
<dbReference type="EMBL" id="CP009636">
    <property type="protein sequence ID" value="AJI08440.1"/>
    <property type="molecule type" value="Genomic_DNA"/>
</dbReference>
<dbReference type="Proteomes" id="UP000031861">
    <property type="component" value="Plasmid pBFI_2"/>
</dbReference>
<evidence type="ECO:0000313" key="3">
    <source>
        <dbReference type="Proteomes" id="UP000031861"/>
    </source>
</evidence>
<accession>A0AAN0SQE0</accession>